<dbReference type="PANTHER" id="PTHR43124">
    <property type="entry name" value="PURINE EFFLUX PUMP PBUE"/>
    <property type="match status" value="1"/>
</dbReference>
<gene>
    <name evidence="8" type="ORF">ACFOMH_05320</name>
</gene>
<evidence type="ECO:0000259" key="7">
    <source>
        <dbReference type="PROSITE" id="PS50850"/>
    </source>
</evidence>
<dbReference type="InterPro" id="IPR036259">
    <property type="entry name" value="MFS_trans_sf"/>
</dbReference>
<feature type="transmembrane region" description="Helical" evidence="6">
    <location>
        <begin position="248"/>
        <end position="269"/>
    </location>
</feature>
<keyword evidence="5 6" id="KW-0472">Membrane</keyword>
<dbReference type="EMBL" id="JBHRXJ010000003">
    <property type="protein sequence ID" value="MFC3527586.1"/>
    <property type="molecule type" value="Genomic_DNA"/>
</dbReference>
<keyword evidence="3 6" id="KW-0812">Transmembrane</keyword>
<dbReference type="InterPro" id="IPR050189">
    <property type="entry name" value="MFS_Efflux_Transporters"/>
</dbReference>
<dbReference type="SUPFAM" id="SSF103473">
    <property type="entry name" value="MFS general substrate transporter"/>
    <property type="match status" value="1"/>
</dbReference>
<evidence type="ECO:0000313" key="8">
    <source>
        <dbReference type="EMBL" id="MFC3527586.1"/>
    </source>
</evidence>
<reference evidence="9" key="1">
    <citation type="journal article" date="2019" name="Int. J. Syst. Evol. Microbiol.">
        <title>The Global Catalogue of Microorganisms (GCM) 10K type strain sequencing project: providing services to taxonomists for standard genome sequencing and annotation.</title>
        <authorList>
            <consortium name="The Broad Institute Genomics Platform"/>
            <consortium name="The Broad Institute Genome Sequencing Center for Infectious Disease"/>
            <person name="Wu L."/>
            <person name="Ma J."/>
        </authorList>
    </citation>
    <scope>NUCLEOTIDE SEQUENCE [LARGE SCALE GENOMIC DNA]</scope>
    <source>
        <strain evidence="9">KCTC 42899</strain>
    </source>
</reference>
<feature type="transmembrane region" description="Helical" evidence="6">
    <location>
        <begin position="330"/>
        <end position="353"/>
    </location>
</feature>
<organism evidence="8 9">
    <name type="scientific">Paracoccus mangrovi</name>
    <dbReference type="NCBI Taxonomy" id="1715645"/>
    <lineage>
        <taxon>Bacteria</taxon>
        <taxon>Pseudomonadati</taxon>
        <taxon>Pseudomonadota</taxon>
        <taxon>Alphaproteobacteria</taxon>
        <taxon>Rhodobacterales</taxon>
        <taxon>Paracoccaceae</taxon>
        <taxon>Paracoccus</taxon>
    </lineage>
</organism>
<dbReference type="Gene3D" id="1.20.1250.20">
    <property type="entry name" value="MFS general substrate transporter like domains"/>
    <property type="match status" value="2"/>
</dbReference>
<evidence type="ECO:0000256" key="6">
    <source>
        <dbReference type="SAM" id="Phobius"/>
    </source>
</evidence>
<feature type="domain" description="Major facilitator superfamily (MFS) profile" evidence="7">
    <location>
        <begin position="8"/>
        <end position="395"/>
    </location>
</feature>
<feature type="transmembrane region" description="Helical" evidence="6">
    <location>
        <begin position="163"/>
        <end position="183"/>
    </location>
</feature>
<dbReference type="RefSeq" id="WP_377743099.1">
    <property type="nucleotide sequence ID" value="NZ_JBHRXJ010000003.1"/>
</dbReference>
<comment type="subcellular location">
    <subcellularLocation>
        <location evidence="1">Cell membrane</location>
        <topology evidence="1">Multi-pass membrane protein</topology>
    </subcellularLocation>
</comment>
<protein>
    <submittedName>
        <fullName evidence="8">MFS transporter</fullName>
    </submittedName>
</protein>
<evidence type="ECO:0000256" key="5">
    <source>
        <dbReference type="ARBA" id="ARBA00023136"/>
    </source>
</evidence>
<evidence type="ECO:0000256" key="3">
    <source>
        <dbReference type="ARBA" id="ARBA00022692"/>
    </source>
</evidence>
<keyword evidence="4 6" id="KW-1133">Transmembrane helix</keyword>
<dbReference type="PROSITE" id="PS50850">
    <property type="entry name" value="MFS"/>
    <property type="match status" value="1"/>
</dbReference>
<dbReference type="Proteomes" id="UP001595721">
    <property type="component" value="Unassembled WGS sequence"/>
</dbReference>
<keyword evidence="9" id="KW-1185">Reference proteome</keyword>
<comment type="caution">
    <text evidence="8">The sequence shown here is derived from an EMBL/GenBank/DDBJ whole genome shotgun (WGS) entry which is preliminary data.</text>
</comment>
<feature type="transmembrane region" description="Helical" evidence="6">
    <location>
        <begin position="43"/>
        <end position="62"/>
    </location>
</feature>
<proteinExistence type="predicted"/>
<sequence length="397" mass="41124">MRALLSAGIISLILAYLLSQFYRAFLAVLSPVLQSELGAGPGDLALSSGLWFVAFAAMQIPIGSALDRFGPRRTVACLLALGGAGGAAVFALAQAPWHLHVSLALLGIGCAPALMGSYYIFARNYPAAIFGTLAGTVVGFGSLGNILGAAPLVWIIGALGWRTTLWALAAVTLAVAAAIMIFVRDPEGLAAGHPRGSLAELLSLRALWFILPLMSVNYAASAAIRGLWAGPYLAEVYGADDVLIGRATLAMGIAMVLGSFLVGPLAIWLGSVRRTALIFNGGAVLVMTGLWLAPAAGIGPAVALLTLVGLSGAGYTLLMAHGRAFLPPHLVGKGVTFLNMFSIGGVGLLQFTSRPVYLSAMNGQPPAEAYSDLFLFFLIPLTIGVALYFLTPETPDD</sequence>
<feature type="transmembrane region" description="Helical" evidence="6">
    <location>
        <begin position="298"/>
        <end position="318"/>
    </location>
</feature>
<feature type="transmembrane region" description="Helical" evidence="6">
    <location>
        <begin position="373"/>
        <end position="391"/>
    </location>
</feature>
<dbReference type="Pfam" id="PF07690">
    <property type="entry name" value="MFS_1"/>
    <property type="match status" value="1"/>
</dbReference>
<dbReference type="PANTHER" id="PTHR43124:SF3">
    <property type="entry name" value="CHLORAMPHENICOL EFFLUX PUMP RV0191"/>
    <property type="match status" value="1"/>
</dbReference>
<feature type="transmembrane region" description="Helical" evidence="6">
    <location>
        <begin position="276"/>
        <end position="292"/>
    </location>
</feature>
<evidence type="ECO:0000256" key="2">
    <source>
        <dbReference type="ARBA" id="ARBA00022475"/>
    </source>
</evidence>
<feature type="transmembrane region" description="Helical" evidence="6">
    <location>
        <begin position="204"/>
        <end position="228"/>
    </location>
</feature>
<name>A0ABV7R2R6_9RHOB</name>
<feature type="transmembrane region" description="Helical" evidence="6">
    <location>
        <begin position="74"/>
        <end position="93"/>
    </location>
</feature>
<evidence type="ECO:0000256" key="1">
    <source>
        <dbReference type="ARBA" id="ARBA00004651"/>
    </source>
</evidence>
<keyword evidence="2" id="KW-1003">Cell membrane</keyword>
<evidence type="ECO:0000256" key="4">
    <source>
        <dbReference type="ARBA" id="ARBA00022989"/>
    </source>
</evidence>
<dbReference type="InterPro" id="IPR011701">
    <property type="entry name" value="MFS"/>
</dbReference>
<evidence type="ECO:0000313" key="9">
    <source>
        <dbReference type="Proteomes" id="UP001595721"/>
    </source>
</evidence>
<accession>A0ABV7R2R6</accession>
<dbReference type="InterPro" id="IPR020846">
    <property type="entry name" value="MFS_dom"/>
</dbReference>
<feature type="transmembrane region" description="Helical" evidence="6">
    <location>
        <begin position="133"/>
        <end position="157"/>
    </location>
</feature>
<feature type="transmembrane region" description="Helical" evidence="6">
    <location>
        <begin position="99"/>
        <end position="121"/>
    </location>
</feature>